<keyword evidence="8" id="KW-1185">Reference proteome</keyword>
<dbReference type="eggNOG" id="arCOG03214">
    <property type="taxonomic scope" value="Archaea"/>
</dbReference>
<keyword evidence="3 5" id="KW-0808">Transferase</keyword>
<dbReference type="InterPro" id="IPR014620">
    <property type="entry name" value="Thymidylate_synthase_arc"/>
</dbReference>
<dbReference type="RefSeq" id="WP_015733474.1">
    <property type="nucleotide sequence ID" value="NC_013407.1"/>
</dbReference>
<dbReference type="GO" id="GO:0006235">
    <property type="term" value="P:dTTP biosynthetic process"/>
    <property type="evidence" value="ECO:0007669"/>
    <property type="project" value="UniProtKB-UniRule"/>
</dbReference>
<evidence type="ECO:0000313" key="7">
    <source>
        <dbReference type="EMBL" id="ACX73255.1"/>
    </source>
</evidence>
<dbReference type="EMBL" id="CP001787">
    <property type="protein sequence ID" value="ACX73255.1"/>
    <property type="molecule type" value="Genomic_DNA"/>
</dbReference>
<dbReference type="KEGG" id="mvu:Metvu_1402"/>
<organism evidence="7 8">
    <name type="scientific">Methanocaldococcus vulcanius (strain ATCC 700851 / DSM 12094 / M7)</name>
    <name type="common">Methanococcus vulcanius</name>
    <dbReference type="NCBI Taxonomy" id="579137"/>
    <lineage>
        <taxon>Archaea</taxon>
        <taxon>Methanobacteriati</taxon>
        <taxon>Methanobacteriota</taxon>
        <taxon>Methanomada group</taxon>
        <taxon>Methanococci</taxon>
        <taxon>Methanococcales</taxon>
        <taxon>Methanocaldococcaceae</taxon>
        <taxon>Methanocaldococcus</taxon>
    </lineage>
</organism>
<comment type="similarity">
    <text evidence="5">Belongs to the thymidylate synthase family. Archaeal-type ThyA subfamily.</text>
</comment>
<keyword evidence="1 5" id="KW-0963">Cytoplasm</keyword>
<comment type="pathway">
    <text evidence="5">Pyrimidine metabolism; dTTP biosynthesis.</text>
</comment>
<dbReference type="PIRSF" id="PIRSF036752">
    <property type="entry name" value="TSase_MJ051"/>
    <property type="match status" value="1"/>
</dbReference>
<proteinExistence type="inferred from homology"/>
<sequence length="221" mass="26070">MKCIKKPSVASAYENLVELIIKEGKDMITEDNQRCRELLNVAIEITNPKLKTISPKYPFGRKAIESYTNQLLYGYKDESDFVYNYFERIREYPSYDRKVKNDQIKYVIEKLNSNSTSRRAVVSLWNPFIDQDVKDVPCLQHIGFQKREKNLHMSVLFRSNDILLAFHSNALGLIKLGEYVAEKTNSTLKTYTHFIYNAHIYIDRDIDYIKTYFSECLKYIE</sequence>
<dbReference type="AlphaFoldDB" id="C9RI53"/>
<evidence type="ECO:0000256" key="2">
    <source>
        <dbReference type="ARBA" id="ARBA00022603"/>
    </source>
</evidence>
<dbReference type="OrthoDB" id="50118at2157"/>
<dbReference type="STRING" id="579137.Metvu_1402"/>
<dbReference type="GO" id="GO:0006231">
    <property type="term" value="P:dTMP biosynthetic process"/>
    <property type="evidence" value="ECO:0007669"/>
    <property type="project" value="UniProtKB-UniRule"/>
</dbReference>
<reference evidence="7" key="1">
    <citation type="submission" date="2009-10" db="EMBL/GenBank/DDBJ databases">
        <title>Complete sequence of chromosome of Methanocaldococcus vulcanius M7.</title>
        <authorList>
            <consortium name="US DOE Joint Genome Institute"/>
            <person name="Lucas S."/>
            <person name="Copeland A."/>
            <person name="Lapidus A."/>
            <person name="Glavina del Rio T."/>
            <person name="Dalin E."/>
            <person name="Tice H."/>
            <person name="Bruce D."/>
            <person name="Goodwin L."/>
            <person name="Pitluck S."/>
            <person name="Lcollab F.I."/>
            <person name="Brettin T."/>
            <person name="Detter J.C."/>
            <person name="Han C."/>
            <person name="Tapia R."/>
            <person name="Kuske C.R."/>
            <person name="Schmutz J."/>
            <person name="Larimer F."/>
            <person name="Land M."/>
            <person name="Hauser L."/>
            <person name="Kyrpides N."/>
            <person name="Ovchinikova G."/>
            <person name="Sieprawska-Lupa M."/>
            <person name="Whitman W.B."/>
            <person name="Woyke T."/>
        </authorList>
    </citation>
    <scope>NUCLEOTIDE SEQUENCE [LARGE SCALE GENOMIC DNA]</scope>
    <source>
        <strain evidence="7">M7</strain>
    </source>
</reference>
<dbReference type="InterPro" id="IPR023451">
    <property type="entry name" value="Thymidate_synth/dCMP_Mease_dom"/>
</dbReference>
<dbReference type="Gene3D" id="3.30.572.10">
    <property type="entry name" value="Thymidylate synthase/dCMP hydroxymethylase domain"/>
    <property type="match status" value="1"/>
</dbReference>
<dbReference type="SUPFAM" id="SSF55831">
    <property type="entry name" value="Thymidylate synthase/dCMP hydroxymethylase"/>
    <property type="match status" value="1"/>
</dbReference>
<name>C9RI53_METVM</name>
<dbReference type="GO" id="GO:0004799">
    <property type="term" value="F:thymidylate synthase activity"/>
    <property type="evidence" value="ECO:0007669"/>
    <property type="project" value="UniProtKB-UniRule"/>
</dbReference>
<dbReference type="InterPro" id="IPR045097">
    <property type="entry name" value="Thymidate_synth/dCMP_Mease"/>
</dbReference>
<comment type="function">
    <text evidence="5">May catalyze the biosynthesis of dTMP using an unknown cosubstrate.</text>
</comment>
<evidence type="ECO:0000256" key="1">
    <source>
        <dbReference type="ARBA" id="ARBA00022490"/>
    </source>
</evidence>
<gene>
    <name evidence="5" type="primary">thyA</name>
    <name evidence="7" type="ordered locus">Metvu_1402</name>
</gene>
<evidence type="ECO:0000256" key="4">
    <source>
        <dbReference type="ARBA" id="ARBA00022727"/>
    </source>
</evidence>
<dbReference type="EC" id="2.1.1.-" evidence="5"/>
<protein>
    <recommendedName>
        <fullName evidence="5">Putative thymidylate synthase</fullName>
        <shortName evidence="5">TS</shortName>
        <shortName evidence="5">TSase</shortName>
        <ecNumber evidence="5">2.1.1.-</ecNumber>
    </recommendedName>
</protein>
<evidence type="ECO:0000259" key="6">
    <source>
        <dbReference type="Pfam" id="PF00303"/>
    </source>
</evidence>
<comment type="subunit">
    <text evidence="5">Monomer.</text>
</comment>
<dbReference type="GO" id="GO:0032259">
    <property type="term" value="P:methylation"/>
    <property type="evidence" value="ECO:0007669"/>
    <property type="project" value="UniProtKB-KW"/>
</dbReference>
<dbReference type="InterPro" id="IPR036926">
    <property type="entry name" value="Thymidate_synth/dCMP_Mease_sf"/>
</dbReference>
<evidence type="ECO:0000313" key="8">
    <source>
        <dbReference type="Proteomes" id="UP000002063"/>
    </source>
</evidence>
<dbReference type="Pfam" id="PF00303">
    <property type="entry name" value="Thymidylat_synt"/>
    <property type="match status" value="1"/>
</dbReference>
<feature type="active site" evidence="5">
    <location>
        <position position="138"/>
    </location>
</feature>
<dbReference type="GeneID" id="8513745"/>
<dbReference type="UniPathway" id="UPA00575"/>
<accession>C9RI53</accession>
<evidence type="ECO:0000256" key="3">
    <source>
        <dbReference type="ARBA" id="ARBA00022679"/>
    </source>
</evidence>
<comment type="subcellular location">
    <subcellularLocation>
        <location evidence="5">Cytoplasm</location>
    </subcellularLocation>
</comment>
<dbReference type="HOGENOM" id="CLU_084975_0_0_2"/>
<keyword evidence="2 5" id="KW-0489">Methyltransferase</keyword>
<dbReference type="GO" id="GO:0005829">
    <property type="term" value="C:cytosol"/>
    <property type="evidence" value="ECO:0007669"/>
    <property type="project" value="TreeGrafter"/>
</dbReference>
<dbReference type="NCBIfam" id="TIGR03283">
    <property type="entry name" value="thy_syn_methano"/>
    <property type="match status" value="1"/>
</dbReference>
<evidence type="ECO:0000256" key="5">
    <source>
        <dbReference type="HAMAP-Rule" id="MF_01686"/>
    </source>
</evidence>
<dbReference type="Proteomes" id="UP000002063">
    <property type="component" value="Chromosome"/>
</dbReference>
<dbReference type="PANTHER" id="PTHR11548">
    <property type="entry name" value="THYMIDYLATE SYNTHASE 1"/>
    <property type="match status" value="1"/>
</dbReference>
<keyword evidence="4 5" id="KW-0545">Nucleotide biosynthesis</keyword>
<feature type="domain" description="Thymidylate synthase/dCMP hydroxymethylase" evidence="6">
    <location>
        <begin position="82"/>
        <end position="203"/>
    </location>
</feature>
<dbReference type="CDD" id="cd00351">
    <property type="entry name" value="TS_Pyrimidine_HMase"/>
    <property type="match status" value="1"/>
</dbReference>
<dbReference type="HAMAP" id="MF_01686">
    <property type="entry name" value="Thymidy_synth_arch"/>
    <property type="match status" value="1"/>
</dbReference>
<dbReference type="PANTHER" id="PTHR11548:SF1">
    <property type="entry name" value="THYMIDYLATE SYNTHASE 1"/>
    <property type="match status" value="1"/>
</dbReference>